<feature type="region of interest" description="Disordered" evidence="2">
    <location>
        <begin position="38"/>
        <end position="58"/>
    </location>
</feature>
<evidence type="ECO:0000313" key="4">
    <source>
        <dbReference type="Proteomes" id="UP001443914"/>
    </source>
</evidence>
<keyword evidence="1" id="KW-0175">Coiled coil</keyword>
<dbReference type="Proteomes" id="UP001443914">
    <property type="component" value="Unassembled WGS sequence"/>
</dbReference>
<dbReference type="AlphaFoldDB" id="A0AAW1KQ49"/>
<accession>A0AAW1KQ49</accession>
<feature type="compositionally biased region" description="Acidic residues" evidence="2">
    <location>
        <begin position="422"/>
        <end position="433"/>
    </location>
</feature>
<feature type="region of interest" description="Disordered" evidence="2">
    <location>
        <begin position="525"/>
        <end position="586"/>
    </location>
</feature>
<feature type="region of interest" description="Disordered" evidence="2">
    <location>
        <begin position="73"/>
        <end position="93"/>
    </location>
</feature>
<feature type="compositionally biased region" description="Basic and acidic residues" evidence="2">
    <location>
        <begin position="569"/>
        <end position="586"/>
    </location>
</feature>
<feature type="compositionally biased region" description="Low complexity" evidence="2">
    <location>
        <begin position="150"/>
        <end position="161"/>
    </location>
</feature>
<protein>
    <submittedName>
        <fullName evidence="3">Uncharacterized protein</fullName>
    </submittedName>
</protein>
<keyword evidence="4" id="KW-1185">Reference proteome</keyword>
<organism evidence="3 4">
    <name type="scientific">Saponaria officinalis</name>
    <name type="common">Common soapwort</name>
    <name type="synonym">Lychnis saponaria</name>
    <dbReference type="NCBI Taxonomy" id="3572"/>
    <lineage>
        <taxon>Eukaryota</taxon>
        <taxon>Viridiplantae</taxon>
        <taxon>Streptophyta</taxon>
        <taxon>Embryophyta</taxon>
        <taxon>Tracheophyta</taxon>
        <taxon>Spermatophyta</taxon>
        <taxon>Magnoliopsida</taxon>
        <taxon>eudicotyledons</taxon>
        <taxon>Gunneridae</taxon>
        <taxon>Pentapetalae</taxon>
        <taxon>Caryophyllales</taxon>
        <taxon>Caryophyllaceae</taxon>
        <taxon>Caryophylleae</taxon>
        <taxon>Saponaria</taxon>
    </lineage>
</organism>
<comment type="caution">
    <text evidence="3">The sequence shown here is derived from an EMBL/GenBank/DDBJ whole genome shotgun (WGS) entry which is preliminary data.</text>
</comment>
<name>A0AAW1KQ49_SAPOF</name>
<feature type="region of interest" description="Disordered" evidence="2">
    <location>
        <begin position="419"/>
        <end position="467"/>
    </location>
</feature>
<dbReference type="EMBL" id="JBDFQZ010000005">
    <property type="protein sequence ID" value="KAK9723601.1"/>
    <property type="molecule type" value="Genomic_DNA"/>
</dbReference>
<feature type="compositionally biased region" description="Polar residues" evidence="2">
    <location>
        <begin position="44"/>
        <end position="53"/>
    </location>
</feature>
<dbReference type="InterPro" id="IPR043424">
    <property type="entry name" value="BLT-like"/>
</dbReference>
<feature type="region of interest" description="Disordered" evidence="2">
    <location>
        <begin position="142"/>
        <end position="186"/>
    </location>
</feature>
<evidence type="ECO:0000256" key="1">
    <source>
        <dbReference type="SAM" id="Coils"/>
    </source>
</evidence>
<feature type="coiled-coil region" evidence="1">
    <location>
        <begin position="319"/>
        <end position="371"/>
    </location>
</feature>
<feature type="region of interest" description="Disordered" evidence="2">
    <location>
        <begin position="1"/>
        <end position="26"/>
    </location>
</feature>
<proteinExistence type="predicted"/>
<sequence length="586" mass="65563">MEELIGDAKKIRKRGGCSPSSSTSSVLQNYRFKRAILATKKKTSNNGGSSTPMPTWRMVGTRSPSVIVRAATAAASSPRYPPSLPGRGKGQAPVSARKLGAALWEMNEVPTPRVVVVEDDDGGDEGLMEKRVFERRNHLRKSLNNNSGFLPSHLSDPSHSPVSERMERSGTGSHRRRESSLSRRLKTDHFDTVSNASFMEIETRSRCQTPSGSIVGGKSRLKDVSYALITSKELLKIISRMWGQEDQPSSRMSLTSALHSELERARLQINQLIQDERSDNKEFGHLLKRFAEEKAAWKIKERELVEAAVESIAVELEVERKLRRRLESLNKKLGKELAETKTSFLKAVKELESEKKARVILEQVCDELTENIGQDKAQVKDVGPFLRSNNLKENYKHNPLFHRRDGDLAFCQSEARSSGIGEVDDTTDGENSVDSDLRSIGFNGNDPRQIYEMGTPPMTPRNSKKVPIEETKARKSIFNQVARRSTSLLRSVSSIVEWGNGSNHEIDKHVARRSCGDEVPRYKSAKGVRDHTLPSSRFGAEREIASPSNLRGPPWPSRDPCSGGSGMRGRLDEDRVESHESRRSRR</sequence>
<dbReference type="PANTHER" id="PTHR31071">
    <property type="entry name" value="GB|AAF24581.1"/>
    <property type="match status" value="1"/>
</dbReference>
<evidence type="ECO:0000313" key="3">
    <source>
        <dbReference type="EMBL" id="KAK9723601.1"/>
    </source>
</evidence>
<dbReference type="PANTHER" id="PTHR31071:SF7">
    <property type="entry name" value="OS04G0382800 PROTEIN"/>
    <property type="match status" value="1"/>
</dbReference>
<evidence type="ECO:0000256" key="2">
    <source>
        <dbReference type="SAM" id="MobiDB-lite"/>
    </source>
</evidence>
<reference evidence="3" key="1">
    <citation type="submission" date="2024-03" db="EMBL/GenBank/DDBJ databases">
        <title>WGS assembly of Saponaria officinalis var. Norfolk2.</title>
        <authorList>
            <person name="Jenkins J."/>
            <person name="Shu S."/>
            <person name="Grimwood J."/>
            <person name="Barry K."/>
            <person name="Goodstein D."/>
            <person name="Schmutz J."/>
            <person name="Leebens-Mack J."/>
            <person name="Osbourn A."/>
        </authorList>
    </citation>
    <scope>NUCLEOTIDE SEQUENCE [LARGE SCALE GENOMIC DNA]</scope>
    <source>
        <strain evidence="3">JIC</strain>
    </source>
</reference>
<gene>
    <name evidence="3" type="ORF">RND81_05G011100</name>
</gene>